<name>A0ABW9UYR2_9SPHN</name>
<dbReference type="RefSeq" id="WP_160734563.1">
    <property type="nucleotide sequence ID" value="NZ_WTYO01000010.1"/>
</dbReference>
<organism evidence="2 3">
    <name type="scientific">Pelagerythrobacter marinus</name>
    <dbReference type="NCBI Taxonomy" id="538382"/>
    <lineage>
        <taxon>Bacteria</taxon>
        <taxon>Pseudomonadati</taxon>
        <taxon>Pseudomonadota</taxon>
        <taxon>Alphaproteobacteria</taxon>
        <taxon>Sphingomonadales</taxon>
        <taxon>Erythrobacteraceae</taxon>
        <taxon>Pelagerythrobacter</taxon>
    </lineage>
</organism>
<proteinExistence type="predicted"/>
<dbReference type="Gene3D" id="1.10.700.10">
    <property type="entry name" value="Dioxygenase LigAB, LigA subunit"/>
    <property type="match status" value="1"/>
</dbReference>
<gene>
    <name evidence="2" type="ORF">GRI72_14200</name>
</gene>
<dbReference type="EMBL" id="WTYO01000010">
    <property type="protein sequence ID" value="MXO69964.1"/>
    <property type="molecule type" value="Genomic_DNA"/>
</dbReference>
<feature type="domain" description="Extradiol ring-cleavage dioxygenase LigAB LigA subunit" evidence="1">
    <location>
        <begin position="16"/>
        <end position="65"/>
    </location>
</feature>
<reference evidence="2 3" key="1">
    <citation type="submission" date="2019-12" db="EMBL/GenBank/DDBJ databases">
        <title>Genomic-based taxomic classification of the family Erythrobacteraceae.</title>
        <authorList>
            <person name="Xu L."/>
        </authorList>
    </citation>
    <scope>NUCLEOTIDE SEQUENCE [LARGE SCALE GENOMIC DNA]</scope>
    <source>
        <strain evidence="2 3">H32</strain>
    </source>
</reference>
<protein>
    <recommendedName>
        <fullName evidence="1">Extradiol ring-cleavage dioxygenase LigAB LigA subunit domain-containing protein</fullName>
    </recommendedName>
</protein>
<dbReference type="Pfam" id="PF07746">
    <property type="entry name" value="LigA"/>
    <property type="match status" value="1"/>
</dbReference>
<keyword evidence="3" id="KW-1185">Reference proteome</keyword>
<dbReference type="SUPFAM" id="SSF48076">
    <property type="entry name" value="LigA subunit of an aromatic-ring-opening dioxygenase LigAB"/>
    <property type="match status" value="1"/>
</dbReference>
<evidence type="ECO:0000313" key="3">
    <source>
        <dbReference type="Proteomes" id="UP000444401"/>
    </source>
</evidence>
<evidence type="ECO:0000313" key="2">
    <source>
        <dbReference type="EMBL" id="MXO69964.1"/>
    </source>
</evidence>
<sequence>MSLSAVEQCIFDLGNSGKVRKAYVAEPDAFLARYALDDEERALVRGEDVAELFRRGLNPMLLMGFHMGLHGPASMGEYLKKMPTLASTLGTGE</sequence>
<dbReference type="InterPro" id="IPR011986">
    <property type="entry name" value="Xdiol_dOase_LigA"/>
</dbReference>
<comment type="caution">
    <text evidence="2">The sequence shown here is derived from an EMBL/GenBank/DDBJ whole genome shotgun (WGS) entry which is preliminary data.</text>
</comment>
<evidence type="ECO:0000259" key="1">
    <source>
        <dbReference type="Pfam" id="PF07746"/>
    </source>
</evidence>
<dbReference type="Proteomes" id="UP000444401">
    <property type="component" value="Unassembled WGS sequence"/>
</dbReference>
<dbReference type="InterPro" id="IPR036622">
    <property type="entry name" value="LigA_sf"/>
</dbReference>
<accession>A0ABW9UYR2</accession>